<gene>
    <name evidence="2" type="ORF">BDZ83DRAFT_746195</name>
</gene>
<keyword evidence="3" id="KW-1185">Reference proteome</keyword>
<dbReference type="EMBL" id="JAHMHS010000001">
    <property type="protein sequence ID" value="KAK1731780.1"/>
    <property type="molecule type" value="Genomic_DNA"/>
</dbReference>
<accession>A0AAD8XQD6</accession>
<dbReference type="Proteomes" id="UP001244207">
    <property type="component" value="Unassembled WGS sequence"/>
</dbReference>
<organism evidence="2 3">
    <name type="scientific">Glomerella acutata</name>
    <name type="common">Colletotrichum acutatum</name>
    <dbReference type="NCBI Taxonomy" id="27357"/>
    <lineage>
        <taxon>Eukaryota</taxon>
        <taxon>Fungi</taxon>
        <taxon>Dikarya</taxon>
        <taxon>Ascomycota</taxon>
        <taxon>Pezizomycotina</taxon>
        <taxon>Sordariomycetes</taxon>
        <taxon>Hypocreomycetidae</taxon>
        <taxon>Glomerellales</taxon>
        <taxon>Glomerellaceae</taxon>
        <taxon>Colletotrichum</taxon>
        <taxon>Colletotrichum acutatum species complex</taxon>
    </lineage>
</organism>
<feature type="region of interest" description="Disordered" evidence="1">
    <location>
        <begin position="110"/>
        <end position="159"/>
    </location>
</feature>
<name>A0AAD8XQD6_GLOAC</name>
<evidence type="ECO:0000313" key="2">
    <source>
        <dbReference type="EMBL" id="KAK1731780.1"/>
    </source>
</evidence>
<evidence type="ECO:0000256" key="1">
    <source>
        <dbReference type="SAM" id="MobiDB-lite"/>
    </source>
</evidence>
<reference evidence="2" key="1">
    <citation type="submission" date="2021-12" db="EMBL/GenBank/DDBJ databases">
        <title>Comparative genomics, transcriptomics and evolutionary studies reveal genomic signatures of adaptation to plant cell wall in hemibiotrophic fungi.</title>
        <authorList>
            <consortium name="DOE Joint Genome Institute"/>
            <person name="Baroncelli R."/>
            <person name="Diaz J.F."/>
            <person name="Benocci T."/>
            <person name="Peng M."/>
            <person name="Battaglia E."/>
            <person name="Haridas S."/>
            <person name="Andreopoulos W."/>
            <person name="Labutti K."/>
            <person name="Pangilinan J."/>
            <person name="Floch G.L."/>
            <person name="Makela M.R."/>
            <person name="Henrissat B."/>
            <person name="Grigoriev I.V."/>
            <person name="Crouch J.A."/>
            <person name="De Vries R.P."/>
            <person name="Sukno S.A."/>
            <person name="Thon M.R."/>
        </authorList>
    </citation>
    <scope>NUCLEOTIDE SEQUENCE</scope>
    <source>
        <strain evidence="2">CBS 112980</strain>
    </source>
</reference>
<dbReference type="GeneID" id="85397125"/>
<feature type="compositionally biased region" description="Basic and acidic residues" evidence="1">
    <location>
        <begin position="143"/>
        <end position="159"/>
    </location>
</feature>
<dbReference type="AlphaFoldDB" id="A0AAD8XQD6"/>
<dbReference type="RefSeq" id="XP_060371835.1">
    <property type="nucleotide sequence ID" value="XM_060513227.1"/>
</dbReference>
<comment type="caution">
    <text evidence="2">The sequence shown here is derived from an EMBL/GenBank/DDBJ whole genome shotgun (WGS) entry which is preliminary data.</text>
</comment>
<sequence>MPYCSMVRCVPHNPAQDDGNIDDCWLHEIQRKISSNTLPLTFMTSIDPFNTRKTDSKEYLYLFVNVRLDHRIVCMKLARQRSSTSKGCHTKSTATTSKLDITNTIVELSVESSPRKRWSSPAFENRSQSPRAIAEDDPTSESMGHRQSSDVDGEGKGAS</sequence>
<evidence type="ECO:0000313" key="3">
    <source>
        <dbReference type="Proteomes" id="UP001244207"/>
    </source>
</evidence>
<protein>
    <submittedName>
        <fullName evidence="2">Uncharacterized protein</fullName>
    </submittedName>
</protein>
<proteinExistence type="predicted"/>